<keyword evidence="3" id="KW-0813">Transport</keyword>
<comment type="caution">
    <text evidence="9">The sequence shown here is derived from an EMBL/GenBank/DDBJ whole genome shotgun (WGS) entry which is preliminary data.</text>
</comment>
<keyword evidence="4 8" id="KW-1003">Cell membrane</keyword>
<name>A0A4V1LV87_9BACT</name>
<evidence type="ECO:0000256" key="7">
    <source>
        <dbReference type="ARBA" id="ARBA00023136"/>
    </source>
</evidence>
<evidence type="ECO:0000256" key="1">
    <source>
        <dbReference type="ARBA" id="ARBA00004651"/>
    </source>
</evidence>
<protein>
    <recommendedName>
        <fullName evidence="8">Probable membrane transporter protein</fullName>
    </recommendedName>
</protein>
<dbReference type="InterPro" id="IPR002781">
    <property type="entry name" value="TM_pro_TauE-like"/>
</dbReference>
<comment type="subcellular location">
    <subcellularLocation>
        <location evidence="1 8">Cell membrane</location>
        <topology evidence="1 8">Multi-pass membrane protein</topology>
    </subcellularLocation>
</comment>
<sequence>MDFLQEITTFWIVIFIITGFIAGYIDSIAGGGGMIQVPVLLYSGIPPVFVLATNKMASLFGTLMATIKYFLSKKISLKVVSIAIIPCLLASYIGSKLVMYIPDEIIQWAILIAIPIALFFLLKKAKDIKEEDSKLTNKNIILSTAPIGFYDGILGPGTGTYMVISMKKFLHLDYIVATASTKPLNLATNVGSAIAFVMAGKVLWMIAIPMAIANMAGSYVGSHFAIKGGEKFIKKVLIFVLIFMLVANVIKIILSEID</sequence>
<dbReference type="OrthoDB" id="554695at2"/>
<proteinExistence type="inferred from homology"/>
<evidence type="ECO:0000256" key="6">
    <source>
        <dbReference type="ARBA" id="ARBA00022989"/>
    </source>
</evidence>
<accession>A0A4V1LV87</accession>
<dbReference type="AlphaFoldDB" id="A0A4V1LV87"/>
<keyword evidence="5 8" id="KW-0812">Transmembrane</keyword>
<keyword evidence="6 8" id="KW-1133">Transmembrane helix</keyword>
<dbReference type="PANTHER" id="PTHR30269">
    <property type="entry name" value="TRANSMEMBRANE PROTEIN YFCA"/>
    <property type="match status" value="1"/>
</dbReference>
<evidence type="ECO:0000256" key="5">
    <source>
        <dbReference type="ARBA" id="ARBA00022692"/>
    </source>
</evidence>
<dbReference type="Proteomes" id="UP000290870">
    <property type="component" value="Unassembled WGS sequence"/>
</dbReference>
<keyword evidence="7 8" id="KW-0472">Membrane</keyword>
<reference evidence="9 10" key="1">
    <citation type="submission" date="2017-10" db="EMBL/GenBank/DDBJ databases">
        <title>Genomics of the genus Arcobacter.</title>
        <authorList>
            <person name="Perez-Cataluna A."/>
            <person name="Figueras M.J."/>
        </authorList>
    </citation>
    <scope>NUCLEOTIDE SEQUENCE [LARGE SCALE GENOMIC DNA]</scope>
    <source>
        <strain evidence="9 10">F26</strain>
    </source>
</reference>
<organism evidence="9 10">
    <name type="scientific">Arcobacter cloacae</name>
    <dbReference type="NCBI Taxonomy" id="1054034"/>
    <lineage>
        <taxon>Bacteria</taxon>
        <taxon>Pseudomonadati</taxon>
        <taxon>Campylobacterota</taxon>
        <taxon>Epsilonproteobacteria</taxon>
        <taxon>Campylobacterales</taxon>
        <taxon>Arcobacteraceae</taxon>
        <taxon>Arcobacter</taxon>
    </lineage>
</organism>
<evidence type="ECO:0000256" key="8">
    <source>
        <dbReference type="RuleBase" id="RU363041"/>
    </source>
</evidence>
<feature type="transmembrane region" description="Helical" evidence="8">
    <location>
        <begin position="193"/>
        <end position="215"/>
    </location>
</feature>
<dbReference type="GO" id="GO:0005886">
    <property type="term" value="C:plasma membrane"/>
    <property type="evidence" value="ECO:0007669"/>
    <property type="project" value="UniProtKB-SubCell"/>
</dbReference>
<dbReference type="PANTHER" id="PTHR30269:SF0">
    <property type="entry name" value="MEMBRANE TRANSPORTER PROTEIN YFCA-RELATED"/>
    <property type="match status" value="1"/>
</dbReference>
<dbReference type="InterPro" id="IPR052017">
    <property type="entry name" value="TSUP"/>
</dbReference>
<evidence type="ECO:0000256" key="4">
    <source>
        <dbReference type="ARBA" id="ARBA00022475"/>
    </source>
</evidence>
<dbReference type="RefSeq" id="WP_128987264.1">
    <property type="nucleotide sequence ID" value="NZ_PDJZ01000014.1"/>
</dbReference>
<feature type="transmembrane region" description="Helical" evidence="8">
    <location>
        <begin position="236"/>
        <end position="254"/>
    </location>
</feature>
<feature type="transmembrane region" description="Helical" evidence="8">
    <location>
        <begin position="105"/>
        <end position="122"/>
    </location>
</feature>
<gene>
    <name evidence="9" type="ORF">CRU90_10650</name>
</gene>
<comment type="similarity">
    <text evidence="2 8">Belongs to the 4-toluene sulfonate uptake permease (TSUP) (TC 2.A.102) family.</text>
</comment>
<feature type="transmembrane region" description="Helical" evidence="8">
    <location>
        <begin position="75"/>
        <end position="93"/>
    </location>
</feature>
<feature type="transmembrane region" description="Helical" evidence="8">
    <location>
        <begin position="7"/>
        <end position="25"/>
    </location>
</feature>
<evidence type="ECO:0000313" key="10">
    <source>
        <dbReference type="Proteomes" id="UP000290870"/>
    </source>
</evidence>
<feature type="transmembrane region" description="Helical" evidence="8">
    <location>
        <begin position="45"/>
        <end position="63"/>
    </location>
</feature>
<dbReference type="EMBL" id="PDJZ01000014">
    <property type="protein sequence ID" value="RXJ83235.1"/>
    <property type="molecule type" value="Genomic_DNA"/>
</dbReference>
<evidence type="ECO:0000256" key="3">
    <source>
        <dbReference type="ARBA" id="ARBA00022448"/>
    </source>
</evidence>
<dbReference type="Pfam" id="PF01925">
    <property type="entry name" value="TauE"/>
    <property type="match status" value="1"/>
</dbReference>
<evidence type="ECO:0000256" key="2">
    <source>
        <dbReference type="ARBA" id="ARBA00009142"/>
    </source>
</evidence>
<evidence type="ECO:0000313" key="9">
    <source>
        <dbReference type="EMBL" id="RXJ83235.1"/>
    </source>
</evidence>
<feature type="transmembrane region" description="Helical" evidence="8">
    <location>
        <begin position="142"/>
        <end position="164"/>
    </location>
</feature>